<dbReference type="AlphaFoldDB" id="A0A645DIN7"/>
<accession>A0A645DIN7</accession>
<reference evidence="2" key="1">
    <citation type="submission" date="2019-08" db="EMBL/GenBank/DDBJ databases">
        <authorList>
            <person name="Kucharzyk K."/>
            <person name="Murdoch R.W."/>
            <person name="Higgins S."/>
            <person name="Loffler F."/>
        </authorList>
    </citation>
    <scope>NUCLEOTIDE SEQUENCE</scope>
</reference>
<proteinExistence type="predicted"/>
<sequence length="190" mass="21013">MRRPSGDAVRDLLPKQGVKILSVLPVLRQDLHPLEFRRRDDIPCLRLEILRGVHKTDGGILGLVLHGHRQRQEPLHFPLQLRKGSPGSRIVLQGLVRLPADIHQGGTHDLHVVHVSADPGRGIADVELQGLDVPVHLQRPGHRFSHGLDLLGEPEELLGVPVDIPGNGEGDPGFSRRRRNRSIPLVHSVP</sequence>
<evidence type="ECO:0000256" key="1">
    <source>
        <dbReference type="SAM" id="MobiDB-lite"/>
    </source>
</evidence>
<gene>
    <name evidence="2" type="ORF">SDC9_136449</name>
</gene>
<organism evidence="2">
    <name type="scientific">bioreactor metagenome</name>
    <dbReference type="NCBI Taxonomy" id="1076179"/>
    <lineage>
        <taxon>unclassified sequences</taxon>
        <taxon>metagenomes</taxon>
        <taxon>ecological metagenomes</taxon>
    </lineage>
</organism>
<protein>
    <submittedName>
        <fullName evidence="2">Uncharacterized protein</fullName>
    </submittedName>
</protein>
<name>A0A645DIN7_9ZZZZ</name>
<evidence type="ECO:0000313" key="2">
    <source>
        <dbReference type="EMBL" id="MPM89340.1"/>
    </source>
</evidence>
<feature type="region of interest" description="Disordered" evidence="1">
    <location>
        <begin position="161"/>
        <end position="190"/>
    </location>
</feature>
<dbReference type="EMBL" id="VSSQ01036782">
    <property type="protein sequence ID" value="MPM89340.1"/>
    <property type="molecule type" value="Genomic_DNA"/>
</dbReference>
<comment type="caution">
    <text evidence="2">The sequence shown here is derived from an EMBL/GenBank/DDBJ whole genome shotgun (WGS) entry which is preliminary data.</text>
</comment>